<feature type="region of interest" description="Disordered" evidence="1">
    <location>
        <begin position="1"/>
        <end position="38"/>
    </location>
</feature>
<evidence type="ECO:0008006" key="4">
    <source>
        <dbReference type="Google" id="ProtNLM"/>
    </source>
</evidence>
<organism evidence="2 3">
    <name type="scientific">Aspergillus cristatus</name>
    <name type="common">Chinese Fuzhuan brick tea-fermentation fungus</name>
    <name type="synonym">Eurotium cristatum</name>
    <dbReference type="NCBI Taxonomy" id="573508"/>
    <lineage>
        <taxon>Eukaryota</taxon>
        <taxon>Fungi</taxon>
        <taxon>Dikarya</taxon>
        <taxon>Ascomycota</taxon>
        <taxon>Pezizomycotina</taxon>
        <taxon>Eurotiomycetes</taxon>
        <taxon>Eurotiomycetidae</taxon>
        <taxon>Eurotiales</taxon>
        <taxon>Aspergillaceae</taxon>
        <taxon>Aspergillus</taxon>
        <taxon>Aspergillus subgen. Aspergillus</taxon>
    </lineage>
</organism>
<dbReference type="PANTHER" id="PTHR35179:SF2">
    <property type="entry name" value="START DOMAIN-CONTAINING PROTEIN"/>
    <property type="match status" value="1"/>
</dbReference>
<reference evidence="2 3" key="1">
    <citation type="journal article" date="2016" name="BMC Genomics">
        <title>Comparative genomic and transcriptomic analyses of the Fuzhuan brick tea-fermentation fungus Aspergillus cristatus.</title>
        <authorList>
            <person name="Ge Y."/>
            <person name="Wang Y."/>
            <person name="Liu Y."/>
            <person name="Tan Y."/>
            <person name="Ren X."/>
            <person name="Zhang X."/>
            <person name="Hyde K.D."/>
            <person name="Liu Y."/>
            <person name="Liu Z."/>
        </authorList>
    </citation>
    <scope>NUCLEOTIDE SEQUENCE [LARGE SCALE GENOMIC DNA]</scope>
    <source>
        <strain evidence="2 3">GZAAS20.1005</strain>
    </source>
</reference>
<evidence type="ECO:0000313" key="3">
    <source>
        <dbReference type="Proteomes" id="UP000094569"/>
    </source>
</evidence>
<gene>
    <name evidence="2" type="ORF">SI65_06934</name>
</gene>
<name>A0A1E3B8K8_ASPCR</name>
<sequence>MSMQQRGRGTRARGGRGRAGYSGRSRDFASKSWRKPQTQETFAPALGSMLAEVHESDLADVSSVDEKSAKISDCKDIASFNWLNEKEPTIRIPGNPPAWTPLPHPSKLKEDAGEYFRDQNAARYPSYPMQPAVEAILTQNPDISTESIDIVGCGSTIGNLLRFVRKVDHEFRMLVEVLGSTVFFVRRENSPRELIQNVYGYGHSFPEAYTSWAPSVKGSESHQRLIKYTFGDLKCVVRFEADGYFPELMQEQSKNIRQNAKIDREIDADQGLASIFGDTILGRRDPGSIPGKESLTIQSAGDHVPQSAIFDLKTRSIRKKDNDVLGEELPRLWVSQIPHFLLAFHKAGVFDLEEMQIRDVRENVAKWEEDERDSLRQLAALLKLLVAFARTRPDGRFELVHEKGRRVLELREVCDDVPRTLPSTLCKRWTKEGLGVDDNDKPSSLRTDDQDKYTDLDWDTGSEKDYTACDAKCGYCGSCIY</sequence>
<dbReference type="OrthoDB" id="5393654at2759"/>
<keyword evidence="3" id="KW-1185">Reference proteome</keyword>
<dbReference type="STRING" id="573508.A0A1E3B8K8"/>
<dbReference type="VEuPathDB" id="FungiDB:SI65_06934"/>
<accession>A0A1E3B8K8</accession>
<dbReference type="Proteomes" id="UP000094569">
    <property type="component" value="Unassembled WGS sequence"/>
</dbReference>
<evidence type="ECO:0000256" key="1">
    <source>
        <dbReference type="SAM" id="MobiDB-lite"/>
    </source>
</evidence>
<dbReference type="EMBL" id="JXNT01000008">
    <property type="protein sequence ID" value="ODM17259.1"/>
    <property type="molecule type" value="Genomic_DNA"/>
</dbReference>
<protein>
    <recommendedName>
        <fullName evidence="4">Geranylgeranyl pyrophosphate synthetase</fullName>
    </recommendedName>
</protein>
<evidence type="ECO:0000313" key="2">
    <source>
        <dbReference type="EMBL" id="ODM17259.1"/>
    </source>
</evidence>
<comment type="caution">
    <text evidence="2">The sequence shown here is derived from an EMBL/GenBank/DDBJ whole genome shotgun (WGS) entry which is preliminary data.</text>
</comment>
<proteinExistence type="predicted"/>
<dbReference type="PANTHER" id="PTHR35179">
    <property type="entry name" value="PROTEIN CBG02620"/>
    <property type="match status" value="1"/>
</dbReference>
<dbReference type="AlphaFoldDB" id="A0A1E3B8K8"/>